<comment type="caution">
    <text evidence="1">The sequence shown here is derived from an EMBL/GenBank/DDBJ whole genome shotgun (WGS) entry which is preliminary data.</text>
</comment>
<sequence>MTTFLDSASRLHILMLNAGIMGDPNAVTKEGYELGFGANHMGHALLARPVMPPLKSAPHSSASNHGTNYQYPQLTTLAIDPGSVKADLFQPNGVRLFIPFFMAVEEGAKSYLWASTANGMVSGEYYDPIELTGNTSALSEDKGFAKKLWAWTEKELSYLNCSDDIGLLRRPKGTSSVTPPQNASRDPTDDEWTELTDGLVDGSSISAVARREQPCSPAITYNQPQDIILFNPAPHTAVIRANHSRPLPPSLKLSSHGLYTRCQSRFLPPNPLIT</sequence>
<dbReference type="Proteomes" id="UP000799755">
    <property type="component" value="Unassembled WGS sequence"/>
</dbReference>
<evidence type="ECO:0000313" key="2">
    <source>
        <dbReference type="Proteomes" id="UP000799755"/>
    </source>
</evidence>
<reference evidence="1" key="1">
    <citation type="journal article" date="2020" name="Stud. Mycol.">
        <title>101 Dothideomycetes genomes: a test case for predicting lifestyles and emergence of pathogens.</title>
        <authorList>
            <person name="Haridas S."/>
            <person name="Albert R."/>
            <person name="Binder M."/>
            <person name="Bloem J."/>
            <person name="Labutti K."/>
            <person name="Salamov A."/>
            <person name="Andreopoulos B."/>
            <person name="Baker S."/>
            <person name="Barry K."/>
            <person name="Bills G."/>
            <person name="Bluhm B."/>
            <person name="Cannon C."/>
            <person name="Castanera R."/>
            <person name="Culley D."/>
            <person name="Daum C."/>
            <person name="Ezra D."/>
            <person name="Gonzalez J."/>
            <person name="Henrissat B."/>
            <person name="Kuo A."/>
            <person name="Liang C."/>
            <person name="Lipzen A."/>
            <person name="Lutzoni F."/>
            <person name="Magnuson J."/>
            <person name="Mondo S."/>
            <person name="Nolan M."/>
            <person name="Ohm R."/>
            <person name="Pangilinan J."/>
            <person name="Park H.-J."/>
            <person name="Ramirez L."/>
            <person name="Alfaro M."/>
            <person name="Sun H."/>
            <person name="Tritt A."/>
            <person name="Yoshinaga Y."/>
            <person name="Zwiers L.-H."/>
            <person name="Turgeon B."/>
            <person name="Goodwin S."/>
            <person name="Spatafora J."/>
            <person name="Crous P."/>
            <person name="Grigoriev I."/>
        </authorList>
    </citation>
    <scope>NUCLEOTIDE SEQUENCE</scope>
    <source>
        <strain evidence="1">ATCC 200398</strain>
    </source>
</reference>
<dbReference type="EMBL" id="MU003495">
    <property type="protein sequence ID" value="KAF2475741.1"/>
    <property type="molecule type" value="Genomic_DNA"/>
</dbReference>
<name>A0ACB6R988_9PLEO</name>
<keyword evidence="2" id="KW-1185">Reference proteome</keyword>
<protein>
    <submittedName>
        <fullName evidence="1">Uncharacterized protein</fullName>
    </submittedName>
</protein>
<organism evidence="1 2">
    <name type="scientific">Lindgomyces ingoldianus</name>
    <dbReference type="NCBI Taxonomy" id="673940"/>
    <lineage>
        <taxon>Eukaryota</taxon>
        <taxon>Fungi</taxon>
        <taxon>Dikarya</taxon>
        <taxon>Ascomycota</taxon>
        <taxon>Pezizomycotina</taxon>
        <taxon>Dothideomycetes</taxon>
        <taxon>Pleosporomycetidae</taxon>
        <taxon>Pleosporales</taxon>
        <taxon>Lindgomycetaceae</taxon>
        <taxon>Lindgomyces</taxon>
    </lineage>
</organism>
<accession>A0ACB6R988</accession>
<proteinExistence type="predicted"/>
<evidence type="ECO:0000313" key="1">
    <source>
        <dbReference type="EMBL" id="KAF2475741.1"/>
    </source>
</evidence>
<gene>
    <name evidence="1" type="ORF">BDR25DRAFT_350019</name>
</gene>